<dbReference type="EMBL" id="CP062938">
    <property type="protein sequence ID" value="QOL31656.1"/>
    <property type="molecule type" value="Genomic_DNA"/>
</dbReference>
<dbReference type="SUPFAM" id="SSF54001">
    <property type="entry name" value="Cysteine proteinases"/>
    <property type="match status" value="1"/>
</dbReference>
<gene>
    <name evidence="3" type="ORF">BE0216_03660</name>
    <name evidence="2" type="ORF">BEUL_1305</name>
</gene>
<organism evidence="2 4">
    <name type="scientific">Bifidobacterium eulemuris</name>
    <dbReference type="NCBI Taxonomy" id="1765219"/>
    <lineage>
        <taxon>Bacteria</taxon>
        <taxon>Bacillati</taxon>
        <taxon>Actinomycetota</taxon>
        <taxon>Actinomycetes</taxon>
        <taxon>Bifidobacteriales</taxon>
        <taxon>Bifidobacteriaceae</taxon>
        <taxon>Bifidobacterium</taxon>
    </lineage>
</organism>
<protein>
    <submittedName>
        <fullName evidence="2">Amidase</fullName>
    </submittedName>
    <submittedName>
        <fullName evidence="3">SH3 domain-containing protein</fullName>
    </submittedName>
</protein>
<keyword evidence="5" id="KW-1185">Reference proteome</keyword>
<dbReference type="InterPro" id="IPR038765">
    <property type="entry name" value="Papain-like_cys_pep_sf"/>
</dbReference>
<dbReference type="EMBL" id="MWWZ01000006">
    <property type="protein sequence ID" value="OZG68292.1"/>
    <property type="molecule type" value="Genomic_DNA"/>
</dbReference>
<reference evidence="2 4" key="1">
    <citation type="journal article" date="2017" name="BMC Genomics">
        <title>Comparative genomic and phylogenomic analyses of the Bifidobacteriaceae family.</title>
        <authorList>
            <person name="Lugli G.A."/>
            <person name="Milani C."/>
            <person name="Turroni F."/>
            <person name="Duranti S."/>
            <person name="Mancabelli L."/>
            <person name="Mangifesta M."/>
            <person name="Ferrario C."/>
            <person name="Modesto M."/>
            <person name="Mattarelli P."/>
            <person name="Jiri K."/>
            <person name="van Sinderen D."/>
            <person name="Ventura M."/>
        </authorList>
    </citation>
    <scope>NUCLEOTIDE SEQUENCE [LARGE SCALE GENOMIC DNA]</scope>
    <source>
        <strain evidence="2 4">DSM 100216</strain>
    </source>
</reference>
<dbReference type="SMART" id="SM00287">
    <property type="entry name" value="SH3b"/>
    <property type="match status" value="1"/>
</dbReference>
<dbReference type="AlphaFoldDB" id="A0A261GA37"/>
<reference evidence="3 5" key="2">
    <citation type="submission" date="2020-10" db="EMBL/GenBank/DDBJ databases">
        <title>Genome sequencing of Bifidobacterium eulemuris_DSMZ_100216.</title>
        <authorList>
            <person name="Kim J."/>
        </authorList>
    </citation>
    <scope>NUCLEOTIDE SEQUENCE [LARGE SCALE GENOMIC DNA]</scope>
    <source>
        <strain evidence="3 5">DSM 100216</strain>
    </source>
</reference>
<dbReference type="Gene3D" id="3.90.1720.10">
    <property type="entry name" value="endopeptidase domain like (from Nostoc punctiforme)"/>
    <property type="match status" value="1"/>
</dbReference>
<dbReference type="OrthoDB" id="3231746at2"/>
<evidence type="ECO:0000259" key="1">
    <source>
        <dbReference type="SMART" id="SM00287"/>
    </source>
</evidence>
<evidence type="ECO:0000313" key="5">
    <source>
        <dbReference type="Proteomes" id="UP000593943"/>
    </source>
</evidence>
<proteinExistence type="predicted"/>
<evidence type="ECO:0000313" key="3">
    <source>
        <dbReference type="EMBL" id="QOL31656.1"/>
    </source>
</evidence>
<dbReference type="InterPro" id="IPR003646">
    <property type="entry name" value="SH3-like_bac-type"/>
</dbReference>
<dbReference type="Gene3D" id="2.30.30.40">
    <property type="entry name" value="SH3 Domains"/>
    <property type="match status" value="1"/>
</dbReference>
<accession>A0A261GA37</accession>
<dbReference type="Proteomes" id="UP000216057">
    <property type="component" value="Unassembled WGS sequence"/>
</dbReference>
<dbReference type="RefSeq" id="WP_094636876.1">
    <property type="nucleotide sequence ID" value="NZ_CP062938.1"/>
</dbReference>
<name>A0A261GA37_9BIFI</name>
<evidence type="ECO:0000313" key="2">
    <source>
        <dbReference type="EMBL" id="OZG68292.1"/>
    </source>
</evidence>
<evidence type="ECO:0000313" key="4">
    <source>
        <dbReference type="Proteomes" id="UP000216057"/>
    </source>
</evidence>
<sequence length="235" mass="25146">MNVDQFVNTYNGRVVDVDGAYGGQCWDLWSRYAQDVCGVPQSATNTMVGSGLADSVYYSTYGRQPQLQAAFSKLGAGESARKGDVAFWADNSAAYPDSHVAIVLEDRGNSLYCLTQNPGATKKALLTKSGLLGYFRPKKDVGGGTTASNGNSASSNPVVVAGNYRCVVDVLNVRDQPTVKGATVAQYKKGQTVNLEGWGVYADGYLWGRYKGGSGKTRYIAIGTQSGEWYLALNK</sequence>
<dbReference type="Proteomes" id="UP000593943">
    <property type="component" value="Chromosome"/>
</dbReference>
<feature type="domain" description="SH3b" evidence="1">
    <location>
        <begin position="161"/>
        <end position="228"/>
    </location>
</feature>
<dbReference type="KEGG" id="beu:BE0216_03660"/>